<keyword evidence="3" id="KW-1185">Reference proteome</keyword>
<dbReference type="InterPro" id="IPR029016">
    <property type="entry name" value="GAF-like_dom_sf"/>
</dbReference>
<feature type="region of interest" description="Disordered" evidence="1">
    <location>
        <begin position="189"/>
        <end position="220"/>
    </location>
</feature>
<evidence type="ECO:0000256" key="1">
    <source>
        <dbReference type="SAM" id="MobiDB-lite"/>
    </source>
</evidence>
<accession>A0ABN6XB41</accession>
<evidence type="ECO:0008006" key="4">
    <source>
        <dbReference type="Google" id="ProtNLM"/>
    </source>
</evidence>
<dbReference type="Proteomes" id="UP001321475">
    <property type="component" value="Chromosome"/>
</dbReference>
<evidence type="ECO:0000313" key="2">
    <source>
        <dbReference type="EMBL" id="BDZ42148.1"/>
    </source>
</evidence>
<dbReference type="Gene3D" id="3.30.450.40">
    <property type="match status" value="1"/>
</dbReference>
<organism evidence="2 3">
    <name type="scientific">Paraoerskovia sediminicola</name>
    <dbReference type="NCBI Taxonomy" id="1138587"/>
    <lineage>
        <taxon>Bacteria</taxon>
        <taxon>Bacillati</taxon>
        <taxon>Actinomycetota</taxon>
        <taxon>Actinomycetes</taxon>
        <taxon>Micrococcales</taxon>
        <taxon>Cellulomonadaceae</taxon>
        <taxon>Paraoerskovia</taxon>
    </lineage>
</organism>
<dbReference type="SUPFAM" id="SSF55781">
    <property type="entry name" value="GAF domain-like"/>
    <property type="match status" value="1"/>
</dbReference>
<sequence>MVRDDGRPSRLTVATAMDEATRLLDELEAGLSTRARQESLATSVCRLCVELLDADGGYMAVSPSRGDELTVYSTDGRAERMADLEIALGEGPAHESFVGARRTVADLSAAWDRWPLFGPAASAAVGDLHLQVLPLGVGIRRIGVLTTYYESRGPQVDPRAAQALADGAGIALLGRPEPRALGFGRSRLEAGTEVPDGGARPGGRVAVAPRRERDRSGRDPLDLATGMVAVQMGVPAWAALAVMRARAFSTDVELDDLASAVVERRLTFDPGSAGPP</sequence>
<feature type="compositionally biased region" description="Low complexity" evidence="1">
    <location>
        <begin position="194"/>
        <end position="208"/>
    </location>
</feature>
<proteinExistence type="predicted"/>
<feature type="compositionally biased region" description="Basic and acidic residues" evidence="1">
    <location>
        <begin position="209"/>
        <end position="220"/>
    </location>
</feature>
<reference evidence="3" key="1">
    <citation type="journal article" date="2019" name="Int. J. Syst. Evol. Microbiol.">
        <title>The Global Catalogue of Microorganisms (GCM) 10K type strain sequencing project: providing services to taxonomists for standard genome sequencing and annotation.</title>
        <authorList>
            <consortium name="The Broad Institute Genomics Platform"/>
            <consortium name="The Broad Institute Genome Sequencing Center for Infectious Disease"/>
            <person name="Wu L."/>
            <person name="Ma J."/>
        </authorList>
    </citation>
    <scope>NUCLEOTIDE SEQUENCE [LARGE SCALE GENOMIC DNA]</scope>
    <source>
        <strain evidence="3">NBRC 108565</strain>
    </source>
</reference>
<dbReference type="EMBL" id="AP027729">
    <property type="protein sequence ID" value="BDZ42148.1"/>
    <property type="molecule type" value="Genomic_DNA"/>
</dbReference>
<gene>
    <name evidence="2" type="ORF">GCM10025865_14470</name>
</gene>
<evidence type="ECO:0000313" key="3">
    <source>
        <dbReference type="Proteomes" id="UP001321475"/>
    </source>
</evidence>
<name>A0ABN6XB41_9CELL</name>
<protein>
    <recommendedName>
        <fullName evidence="4">ANTAR domain-containing protein</fullName>
    </recommendedName>
</protein>